<gene>
    <name evidence="6" type="primary">malE</name>
    <name evidence="6" type="ORF">E4656_09365</name>
</gene>
<sequence length="396" mass="42397">MKKGLATAIAATSAALAMNAHAVSEGELLIWIGADKAYNGLQAVGDQFAEELGIPVTVEAPDNLEERFQQEAAAGRGPDIVIWAHDRFGSWADSGFIQPISVGDEVRGQIDDSFWTATSYEGTQYGWPVMVEAVGLIYNRELVDAAPTTWDEVFALNESLNGANAILWDYDNTYFTYGLLSSAGGYSFGMNDDGTYDPADIGFASDGAIKGARVLRDLIDRGVMPSGADYGDMENAFVSGDVAMIINGPWGWAGYESAGIDFGVAPIPAVEGELGKPFVGIPGAVVSASSPNMDLVEIFMEEYLLTVDGLRTMDTTDPSQTLGVPAHEGYLQELVDNADDADRLQATFDNAEMGHPMPNIPQMDAFWSNAEVALGNITSGRQSVEAAMREAAERMR</sequence>
<accession>A0A4Z0W7A8</accession>
<dbReference type="InterPro" id="IPR006060">
    <property type="entry name" value="Maltose/Cyclodextrin-bd"/>
</dbReference>
<evidence type="ECO:0000256" key="2">
    <source>
        <dbReference type="ARBA" id="ARBA00022448"/>
    </source>
</evidence>
<proteinExistence type="inferred from homology"/>
<dbReference type="GO" id="GO:0055052">
    <property type="term" value="C:ATP-binding cassette (ABC) transporter complex, substrate-binding subunit-containing"/>
    <property type="evidence" value="ECO:0007669"/>
    <property type="project" value="TreeGrafter"/>
</dbReference>
<dbReference type="AlphaFoldDB" id="A0A4Z0W7A8"/>
<protein>
    <recommendedName>
        <fullName evidence="5">Maltodextrin-binding protein</fullName>
    </recommendedName>
</protein>
<dbReference type="SUPFAM" id="SSF53850">
    <property type="entry name" value="Periplasmic binding protein-like II"/>
    <property type="match status" value="1"/>
</dbReference>
<dbReference type="Pfam" id="PF01547">
    <property type="entry name" value="SBP_bac_1"/>
    <property type="match status" value="1"/>
</dbReference>
<dbReference type="GO" id="GO:0042956">
    <property type="term" value="P:maltodextrin transmembrane transport"/>
    <property type="evidence" value="ECO:0007669"/>
    <property type="project" value="TreeGrafter"/>
</dbReference>
<evidence type="ECO:0000313" key="6">
    <source>
        <dbReference type="EMBL" id="TGG93257.1"/>
    </source>
</evidence>
<evidence type="ECO:0000256" key="3">
    <source>
        <dbReference type="ARBA" id="ARBA00022597"/>
    </source>
</evidence>
<feature type="signal peptide" evidence="5">
    <location>
        <begin position="1"/>
        <end position="22"/>
    </location>
</feature>
<dbReference type="PRINTS" id="PR00181">
    <property type="entry name" value="MALTOSEBP"/>
</dbReference>
<evidence type="ECO:0000256" key="1">
    <source>
        <dbReference type="ARBA" id="ARBA00008520"/>
    </source>
</evidence>
<dbReference type="InterPro" id="IPR006059">
    <property type="entry name" value="SBP"/>
</dbReference>
<comment type="caution">
    <text evidence="6">The sequence shown here is derived from an EMBL/GenBank/DDBJ whole genome shotgun (WGS) entry which is preliminary data.</text>
</comment>
<comment type="function">
    <text evidence="5">Part of the ABC transporter complex MalEFGK involved in maltose/maltodextrin import. Binds maltose and higher maltodextrins.</text>
</comment>
<dbReference type="GO" id="GO:1901982">
    <property type="term" value="F:maltose binding"/>
    <property type="evidence" value="ECO:0007669"/>
    <property type="project" value="TreeGrafter"/>
</dbReference>
<dbReference type="OrthoDB" id="9766758at2"/>
<comment type="subcellular location">
    <subcellularLocation>
        <location evidence="5">Periplasm</location>
    </subcellularLocation>
</comment>
<keyword evidence="2 5" id="KW-0813">Transport</keyword>
<reference evidence="6 7" key="1">
    <citation type="submission" date="2019-04" db="EMBL/GenBank/DDBJ databases">
        <title>Natronospirillum operosus gen. nov., sp. nov., a haloalkaliphilic satellite isolated from decaying biomass of laboratory culture of cyanobacterium Geitlerinema sp. and proposal of Natronospirillaceae fam. nov. and Saccharospirillaceae fam. nov.</title>
        <authorList>
            <person name="Kevbrin V."/>
            <person name="Boltyanskaya Y."/>
            <person name="Koziaeva V."/>
            <person name="Grouzdev D.S."/>
            <person name="Park M."/>
            <person name="Cho J."/>
        </authorList>
    </citation>
    <scope>NUCLEOTIDE SEQUENCE [LARGE SCALE GENOMIC DNA]</scope>
    <source>
        <strain evidence="6 7">G-116</strain>
    </source>
</reference>
<keyword evidence="5" id="KW-0574">Periplasm</keyword>
<keyword evidence="7" id="KW-1185">Reference proteome</keyword>
<organism evidence="6 7">
    <name type="scientific">Natronospirillum operosum</name>
    <dbReference type="NCBI Taxonomy" id="2759953"/>
    <lineage>
        <taxon>Bacteria</taxon>
        <taxon>Pseudomonadati</taxon>
        <taxon>Pseudomonadota</taxon>
        <taxon>Gammaproteobacteria</taxon>
        <taxon>Oceanospirillales</taxon>
        <taxon>Natronospirillaceae</taxon>
        <taxon>Natronospirillum</taxon>
    </lineage>
</organism>
<evidence type="ECO:0000313" key="7">
    <source>
        <dbReference type="Proteomes" id="UP000297475"/>
    </source>
</evidence>
<dbReference type="PANTHER" id="PTHR30061:SF50">
    <property type="entry name" value="MALTOSE_MALTODEXTRIN-BINDING PERIPLASMIC PROTEIN"/>
    <property type="match status" value="1"/>
</dbReference>
<dbReference type="Proteomes" id="UP000297475">
    <property type="component" value="Unassembled WGS sequence"/>
</dbReference>
<dbReference type="EMBL" id="SRMF01000003">
    <property type="protein sequence ID" value="TGG93257.1"/>
    <property type="molecule type" value="Genomic_DNA"/>
</dbReference>
<dbReference type="GO" id="GO:0015144">
    <property type="term" value="F:carbohydrate transmembrane transporter activity"/>
    <property type="evidence" value="ECO:0007669"/>
    <property type="project" value="InterPro"/>
</dbReference>
<name>A0A4Z0W7A8_9GAMM</name>
<evidence type="ECO:0000256" key="4">
    <source>
        <dbReference type="ARBA" id="ARBA00022729"/>
    </source>
</evidence>
<dbReference type="GO" id="GO:0042597">
    <property type="term" value="C:periplasmic space"/>
    <property type="evidence" value="ECO:0007669"/>
    <property type="project" value="UniProtKB-SubCell"/>
</dbReference>
<feature type="chain" id="PRO_5031587312" description="Maltodextrin-binding protein" evidence="5">
    <location>
        <begin position="23"/>
        <end position="396"/>
    </location>
</feature>
<keyword evidence="3 5" id="KW-0762">Sugar transport</keyword>
<dbReference type="PANTHER" id="PTHR30061">
    <property type="entry name" value="MALTOSE-BINDING PERIPLASMIC PROTEIN"/>
    <property type="match status" value="1"/>
</dbReference>
<comment type="similarity">
    <text evidence="1 5">Belongs to the bacterial solute-binding protein 1 family.</text>
</comment>
<dbReference type="Gene3D" id="3.40.190.10">
    <property type="entry name" value="Periplasmic binding protein-like II"/>
    <property type="match status" value="2"/>
</dbReference>
<dbReference type="RefSeq" id="WP_135482967.1">
    <property type="nucleotide sequence ID" value="NZ_SRMF01000003.1"/>
</dbReference>
<keyword evidence="4 5" id="KW-0732">Signal</keyword>
<dbReference type="GO" id="GO:0015768">
    <property type="term" value="P:maltose transport"/>
    <property type="evidence" value="ECO:0007669"/>
    <property type="project" value="TreeGrafter"/>
</dbReference>
<evidence type="ECO:0000256" key="5">
    <source>
        <dbReference type="RuleBase" id="RU365005"/>
    </source>
</evidence>